<comment type="caution">
    <text evidence="5">The sequence shown here is derived from an EMBL/GenBank/DDBJ whole genome shotgun (WGS) entry which is preliminary data.</text>
</comment>
<accession>A0AAW1JGN6</accession>
<evidence type="ECO:0000313" key="6">
    <source>
        <dbReference type="Proteomes" id="UP001458880"/>
    </source>
</evidence>
<feature type="active site" description="Charge relay system" evidence="2">
    <location>
        <position position="123"/>
    </location>
</feature>
<keyword evidence="6" id="KW-1185">Reference proteome</keyword>
<comment type="similarity">
    <text evidence="1">Belongs to the amidase family.</text>
</comment>
<dbReference type="InterPro" id="IPR023631">
    <property type="entry name" value="Amidase_dom"/>
</dbReference>
<dbReference type="InterPro" id="IPR036928">
    <property type="entry name" value="AS_sf"/>
</dbReference>
<sequence length="516" mass="56920">MLKRLSLKILVLLQWIVNILTCVFGKKNERKAIPPATSKLLNTSATKLAESIRKSEIFCEDLVLTYIKRIREVNPILNAVVENRFAEALIEAKKVDEYLSRYNAASLDLENVKPLLGVPITVKESIAVKGMSFTGCSLTRKGMKAKEDAEAVTLLKEAGAIILLVSSTPEYCTALETNNNIIGRTRNPYDTRCGSGGSSGGEGALIGSGASVLGIGSDIAGSIRVPCAFNGIYGHKPTSGIVPLIGNFPWCDDKRFSEYLVVGPMARYVEDLKLTLKVLAGNKASRLRLDDEVDLQKINLFYMVDSYDDFCLTKVDNAIKRAIEQAVAYLTKTFKCTEMSTKFPEMGRSTEMTGLIFNMKNPPNVFKDSETKYSISIEFLKFLAGKSIFSFHSFIFGALASQKFLMTDEEFNLQMKNLEKFKEKFINTLGPNGILLYPNFPTEPFRYNGFIKGLLGMRFSAICNLLGCPSTSVPIGLNKKGLPLGIQVIGTPNQDNLTIEVAKELGKYFGGWQAPN</sequence>
<dbReference type="SUPFAM" id="SSF75304">
    <property type="entry name" value="Amidase signature (AS) enzymes"/>
    <property type="match status" value="1"/>
</dbReference>
<dbReference type="EMBL" id="JASPKY010000379">
    <property type="protein sequence ID" value="KAK9702947.1"/>
    <property type="molecule type" value="Genomic_DNA"/>
</dbReference>
<dbReference type="Gene3D" id="3.90.1300.10">
    <property type="entry name" value="Amidase signature (AS) domain"/>
    <property type="match status" value="1"/>
</dbReference>
<protein>
    <submittedName>
        <fullName evidence="5">Amidase</fullName>
    </submittedName>
</protein>
<gene>
    <name evidence="5" type="ORF">QE152_g29637</name>
</gene>
<dbReference type="Pfam" id="PF01425">
    <property type="entry name" value="Amidase"/>
    <property type="match status" value="1"/>
</dbReference>
<organism evidence="5 6">
    <name type="scientific">Popillia japonica</name>
    <name type="common">Japanese beetle</name>
    <dbReference type="NCBI Taxonomy" id="7064"/>
    <lineage>
        <taxon>Eukaryota</taxon>
        <taxon>Metazoa</taxon>
        <taxon>Ecdysozoa</taxon>
        <taxon>Arthropoda</taxon>
        <taxon>Hexapoda</taxon>
        <taxon>Insecta</taxon>
        <taxon>Pterygota</taxon>
        <taxon>Neoptera</taxon>
        <taxon>Endopterygota</taxon>
        <taxon>Coleoptera</taxon>
        <taxon>Polyphaga</taxon>
        <taxon>Scarabaeiformia</taxon>
        <taxon>Scarabaeidae</taxon>
        <taxon>Rutelinae</taxon>
        <taxon>Popillia</taxon>
    </lineage>
</organism>
<reference evidence="5 6" key="1">
    <citation type="journal article" date="2024" name="BMC Genomics">
        <title>De novo assembly and annotation of Popillia japonica's genome with initial clues to its potential as an invasive pest.</title>
        <authorList>
            <person name="Cucini C."/>
            <person name="Boschi S."/>
            <person name="Funari R."/>
            <person name="Cardaioli E."/>
            <person name="Iannotti N."/>
            <person name="Marturano G."/>
            <person name="Paoli F."/>
            <person name="Bruttini M."/>
            <person name="Carapelli A."/>
            <person name="Frati F."/>
            <person name="Nardi F."/>
        </authorList>
    </citation>
    <scope>NUCLEOTIDE SEQUENCE [LARGE SCALE GENOMIC DNA]</scope>
    <source>
        <strain evidence="5">DMR45628</strain>
    </source>
</reference>
<dbReference type="PROSITE" id="PS00571">
    <property type="entry name" value="AMIDASES"/>
    <property type="match status" value="1"/>
</dbReference>
<keyword evidence="3" id="KW-0732">Signal</keyword>
<dbReference type="PANTHER" id="PTHR43372">
    <property type="entry name" value="FATTY-ACID AMIDE HYDROLASE"/>
    <property type="match status" value="1"/>
</dbReference>
<dbReference type="AlphaFoldDB" id="A0AAW1JGN6"/>
<evidence type="ECO:0000313" key="5">
    <source>
        <dbReference type="EMBL" id="KAK9702947.1"/>
    </source>
</evidence>
<evidence type="ECO:0000256" key="3">
    <source>
        <dbReference type="SAM" id="SignalP"/>
    </source>
</evidence>
<dbReference type="Proteomes" id="UP001458880">
    <property type="component" value="Unassembled WGS sequence"/>
</dbReference>
<feature type="domain" description="Amidase" evidence="4">
    <location>
        <begin position="61"/>
        <end position="498"/>
    </location>
</feature>
<proteinExistence type="inferred from homology"/>
<feature type="active site" description="Charge relay system" evidence="2">
    <location>
        <position position="198"/>
    </location>
</feature>
<feature type="signal peptide" evidence="3">
    <location>
        <begin position="1"/>
        <end position="25"/>
    </location>
</feature>
<dbReference type="GO" id="GO:0012505">
    <property type="term" value="C:endomembrane system"/>
    <property type="evidence" value="ECO:0007669"/>
    <property type="project" value="TreeGrafter"/>
</dbReference>
<dbReference type="InterPro" id="IPR020556">
    <property type="entry name" value="Amidase_CS"/>
</dbReference>
<dbReference type="InterPro" id="IPR052739">
    <property type="entry name" value="FAAH2"/>
</dbReference>
<feature type="active site" description="Acyl-ester intermediate" evidence="2">
    <location>
        <position position="222"/>
    </location>
</feature>
<dbReference type="PANTHER" id="PTHR43372:SF3">
    <property type="entry name" value="AT07710P-RELATED"/>
    <property type="match status" value="1"/>
</dbReference>
<dbReference type="PIRSF" id="PIRSF001221">
    <property type="entry name" value="Amidase_fungi"/>
    <property type="match status" value="1"/>
</dbReference>
<feature type="chain" id="PRO_5043643164" evidence="3">
    <location>
        <begin position="26"/>
        <end position="516"/>
    </location>
</feature>
<evidence type="ECO:0000259" key="4">
    <source>
        <dbReference type="Pfam" id="PF01425"/>
    </source>
</evidence>
<evidence type="ECO:0000256" key="1">
    <source>
        <dbReference type="ARBA" id="ARBA00009199"/>
    </source>
</evidence>
<evidence type="ECO:0000256" key="2">
    <source>
        <dbReference type="PIRSR" id="PIRSR001221-1"/>
    </source>
</evidence>
<name>A0AAW1JGN6_POPJA</name>